<feature type="transmembrane region" description="Helical" evidence="6">
    <location>
        <begin position="240"/>
        <end position="259"/>
    </location>
</feature>
<gene>
    <name evidence="7" type="ORF">ACFOW7_04855</name>
</gene>
<keyword evidence="2" id="KW-1003">Cell membrane</keyword>
<evidence type="ECO:0000256" key="3">
    <source>
        <dbReference type="ARBA" id="ARBA00022692"/>
    </source>
</evidence>
<dbReference type="PANTHER" id="PTHR10010">
    <property type="entry name" value="SOLUTE CARRIER FAMILY 34 SODIUM PHOSPHATE , MEMBER 2-RELATED"/>
    <property type="match status" value="1"/>
</dbReference>
<proteinExistence type="predicted"/>
<comment type="caution">
    <text evidence="7">The sequence shown here is derived from an EMBL/GenBank/DDBJ whole genome shotgun (WGS) entry which is preliminary data.</text>
</comment>
<evidence type="ECO:0000256" key="6">
    <source>
        <dbReference type="SAM" id="Phobius"/>
    </source>
</evidence>
<dbReference type="NCBIfam" id="NF037997">
    <property type="entry name" value="Na_Pi_symport"/>
    <property type="match status" value="1"/>
</dbReference>
<accession>A0ABV8MN80</accession>
<name>A0ABV8MN80_9NEIS</name>
<evidence type="ECO:0000256" key="1">
    <source>
        <dbReference type="ARBA" id="ARBA00004651"/>
    </source>
</evidence>
<dbReference type="Pfam" id="PF02690">
    <property type="entry name" value="Na_Pi_cotrans"/>
    <property type="match status" value="2"/>
</dbReference>
<sequence>MPSFLTLLFSVLAAVMLFLYGLAAFSAEMARLGGQRLHNHLQWLTRADWRGALTGAAFTAVVQSSSAVTSIAVTLAHQGTVSYRAALSLMIGANVGTTLTAWLVALHIGGLGPVFVSLGGIWSLVGPPLWRPYGKAVFYFGLIFLALDLIGTALAPLGRDPALLRWYGLLGSPIIALLAGMLLTVVVQSSSVVSGLAVLLVSQSLVAPATAVWMVAGANVGTTSTALLASSALDNTARKLALLNTGFNLLGVVLFATLLRPLTASVLASSLDPTQQVALVHSLFNLTAALVSLFLLPACWPAISTWLERPSNRTLD</sequence>
<feature type="transmembrane region" description="Helical" evidence="6">
    <location>
        <begin position="207"/>
        <end position="228"/>
    </location>
</feature>
<dbReference type="InterPro" id="IPR003841">
    <property type="entry name" value="Na/Pi_transpt"/>
</dbReference>
<dbReference type="Proteomes" id="UP001595791">
    <property type="component" value="Unassembled WGS sequence"/>
</dbReference>
<evidence type="ECO:0000313" key="7">
    <source>
        <dbReference type="EMBL" id="MFC4158690.1"/>
    </source>
</evidence>
<feature type="transmembrane region" description="Helical" evidence="6">
    <location>
        <begin position="136"/>
        <end position="155"/>
    </location>
</feature>
<reference evidence="8" key="1">
    <citation type="journal article" date="2019" name="Int. J. Syst. Evol. Microbiol.">
        <title>The Global Catalogue of Microorganisms (GCM) 10K type strain sequencing project: providing services to taxonomists for standard genome sequencing and annotation.</title>
        <authorList>
            <consortium name="The Broad Institute Genomics Platform"/>
            <consortium name="The Broad Institute Genome Sequencing Center for Infectious Disease"/>
            <person name="Wu L."/>
            <person name="Ma J."/>
        </authorList>
    </citation>
    <scope>NUCLEOTIDE SEQUENCE [LARGE SCALE GENOMIC DNA]</scope>
    <source>
        <strain evidence="8">LMG 29894</strain>
    </source>
</reference>
<feature type="transmembrane region" description="Helical" evidence="6">
    <location>
        <begin position="279"/>
        <end position="303"/>
    </location>
</feature>
<keyword evidence="3 6" id="KW-0812">Transmembrane</keyword>
<organism evidence="7 8">
    <name type="scientific">Chitinimonas lacunae</name>
    <dbReference type="NCBI Taxonomy" id="1963018"/>
    <lineage>
        <taxon>Bacteria</taxon>
        <taxon>Pseudomonadati</taxon>
        <taxon>Pseudomonadota</taxon>
        <taxon>Betaproteobacteria</taxon>
        <taxon>Neisseriales</taxon>
        <taxon>Chitinibacteraceae</taxon>
        <taxon>Chitinimonas</taxon>
    </lineage>
</organism>
<protein>
    <submittedName>
        <fullName evidence="7">Na/Pi cotransporter family protein</fullName>
    </submittedName>
</protein>
<evidence type="ECO:0000256" key="2">
    <source>
        <dbReference type="ARBA" id="ARBA00022475"/>
    </source>
</evidence>
<evidence type="ECO:0000256" key="5">
    <source>
        <dbReference type="ARBA" id="ARBA00023136"/>
    </source>
</evidence>
<feature type="transmembrane region" description="Helical" evidence="6">
    <location>
        <begin position="87"/>
        <end position="116"/>
    </location>
</feature>
<keyword evidence="5 6" id="KW-0472">Membrane</keyword>
<dbReference type="EMBL" id="JBHSBU010000001">
    <property type="protein sequence ID" value="MFC4158690.1"/>
    <property type="molecule type" value="Genomic_DNA"/>
</dbReference>
<comment type="subcellular location">
    <subcellularLocation>
        <location evidence="1">Cell membrane</location>
        <topology evidence="1">Multi-pass membrane protein</topology>
    </subcellularLocation>
</comment>
<evidence type="ECO:0000313" key="8">
    <source>
        <dbReference type="Proteomes" id="UP001595791"/>
    </source>
</evidence>
<keyword evidence="4 6" id="KW-1133">Transmembrane helix</keyword>
<feature type="transmembrane region" description="Helical" evidence="6">
    <location>
        <begin position="167"/>
        <end position="187"/>
    </location>
</feature>
<dbReference type="PANTHER" id="PTHR10010:SF46">
    <property type="entry name" value="SODIUM-DEPENDENT PHOSPHATE TRANSPORT PROTEIN 2B"/>
    <property type="match status" value="1"/>
</dbReference>
<dbReference type="RefSeq" id="WP_378161639.1">
    <property type="nucleotide sequence ID" value="NZ_JBHSBU010000001.1"/>
</dbReference>
<keyword evidence="8" id="KW-1185">Reference proteome</keyword>
<evidence type="ECO:0000256" key="4">
    <source>
        <dbReference type="ARBA" id="ARBA00022989"/>
    </source>
</evidence>